<evidence type="ECO:0000313" key="1">
    <source>
        <dbReference type="EMBL" id="EDN94230.1"/>
    </source>
</evidence>
<dbReference type="AlphaFoldDB" id="A7EXN8"/>
<protein>
    <submittedName>
        <fullName evidence="1">Uncharacterized protein</fullName>
    </submittedName>
</protein>
<dbReference type="RefSeq" id="XP_001588556.1">
    <property type="nucleotide sequence ID" value="XM_001588506.1"/>
</dbReference>
<dbReference type="Proteomes" id="UP000001312">
    <property type="component" value="Unassembled WGS sequence"/>
</dbReference>
<keyword evidence="2" id="KW-1185">Reference proteome</keyword>
<dbReference type="HOGENOM" id="CLU_3088697_0_0_1"/>
<gene>
    <name evidence="1" type="ORF">SS1G_10103</name>
</gene>
<dbReference type="InParanoid" id="A7EXN8"/>
<evidence type="ECO:0000313" key="2">
    <source>
        <dbReference type="Proteomes" id="UP000001312"/>
    </source>
</evidence>
<dbReference type="KEGG" id="ssl:SS1G_10103"/>
<dbReference type="GeneID" id="5485075"/>
<organism evidence="1 2">
    <name type="scientific">Sclerotinia sclerotiorum (strain ATCC 18683 / 1980 / Ss-1)</name>
    <name type="common">White mold</name>
    <name type="synonym">Whetzelinia sclerotiorum</name>
    <dbReference type="NCBI Taxonomy" id="665079"/>
    <lineage>
        <taxon>Eukaryota</taxon>
        <taxon>Fungi</taxon>
        <taxon>Dikarya</taxon>
        <taxon>Ascomycota</taxon>
        <taxon>Pezizomycotina</taxon>
        <taxon>Leotiomycetes</taxon>
        <taxon>Helotiales</taxon>
        <taxon>Sclerotiniaceae</taxon>
        <taxon>Sclerotinia</taxon>
    </lineage>
</organism>
<reference evidence="2" key="1">
    <citation type="journal article" date="2011" name="PLoS Genet.">
        <title>Genomic analysis of the necrotrophic fungal pathogens Sclerotinia sclerotiorum and Botrytis cinerea.</title>
        <authorList>
            <person name="Amselem J."/>
            <person name="Cuomo C.A."/>
            <person name="van Kan J.A."/>
            <person name="Viaud M."/>
            <person name="Benito E.P."/>
            <person name="Couloux A."/>
            <person name="Coutinho P.M."/>
            <person name="de Vries R.P."/>
            <person name="Dyer P.S."/>
            <person name="Fillinger S."/>
            <person name="Fournier E."/>
            <person name="Gout L."/>
            <person name="Hahn M."/>
            <person name="Kohn L."/>
            <person name="Lapalu N."/>
            <person name="Plummer K.M."/>
            <person name="Pradier J.M."/>
            <person name="Quevillon E."/>
            <person name="Sharon A."/>
            <person name="Simon A."/>
            <person name="ten Have A."/>
            <person name="Tudzynski B."/>
            <person name="Tudzynski P."/>
            <person name="Wincker P."/>
            <person name="Andrew M."/>
            <person name="Anthouard V."/>
            <person name="Beever R.E."/>
            <person name="Beffa R."/>
            <person name="Benoit I."/>
            <person name="Bouzid O."/>
            <person name="Brault B."/>
            <person name="Chen Z."/>
            <person name="Choquer M."/>
            <person name="Collemare J."/>
            <person name="Cotton P."/>
            <person name="Danchin E.G."/>
            <person name="Da Silva C."/>
            <person name="Gautier A."/>
            <person name="Giraud C."/>
            <person name="Giraud T."/>
            <person name="Gonzalez C."/>
            <person name="Grossetete S."/>
            <person name="Guldener U."/>
            <person name="Henrissat B."/>
            <person name="Howlett B.J."/>
            <person name="Kodira C."/>
            <person name="Kretschmer M."/>
            <person name="Lappartient A."/>
            <person name="Leroch M."/>
            <person name="Levis C."/>
            <person name="Mauceli E."/>
            <person name="Neuveglise C."/>
            <person name="Oeser B."/>
            <person name="Pearson M."/>
            <person name="Poulain J."/>
            <person name="Poussereau N."/>
            <person name="Quesneville H."/>
            <person name="Rascle C."/>
            <person name="Schumacher J."/>
            <person name="Segurens B."/>
            <person name="Sexton A."/>
            <person name="Silva E."/>
            <person name="Sirven C."/>
            <person name="Soanes D.M."/>
            <person name="Talbot N.J."/>
            <person name="Templeton M."/>
            <person name="Yandava C."/>
            <person name="Yarden O."/>
            <person name="Zeng Q."/>
            <person name="Rollins J.A."/>
            <person name="Lebrun M.H."/>
            <person name="Dickman M."/>
        </authorList>
    </citation>
    <scope>NUCLEOTIDE SEQUENCE [LARGE SCALE GENOMIC DNA]</scope>
    <source>
        <strain evidence="2">ATCC 18683 / 1980 / Ss-1</strain>
    </source>
</reference>
<sequence>MDFTTTITGFPATPMLVKEMADEIRIRRVQVAYSPNPTLIMVKVFLGRVTAL</sequence>
<name>A7EXN8_SCLS1</name>
<dbReference type="EMBL" id="CH476635">
    <property type="protein sequence ID" value="EDN94230.1"/>
    <property type="molecule type" value="Genomic_DNA"/>
</dbReference>
<accession>A7EXN8</accession>
<proteinExistence type="predicted"/>